<keyword evidence="3" id="KW-1185">Reference proteome</keyword>
<feature type="compositionally biased region" description="Low complexity" evidence="1">
    <location>
        <begin position="325"/>
        <end position="334"/>
    </location>
</feature>
<evidence type="ECO:0000313" key="2">
    <source>
        <dbReference type="EMBL" id="TDD19161.1"/>
    </source>
</evidence>
<evidence type="ECO:0000313" key="3">
    <source>
        <dbReference type="Proteomes" id="UP000294543"/>
    </source>
</evidence>
<reference evidence="2 3" key="1">
    <citation type="submission" date="2019-03" db="EMBL/GenBank/DDBJ databases">
        <title>Draft genome sequences of novel Actinobacteria.</title>
        <authorList>
            <person name="Sahin N."/>
            <person name="Ay H."/>
            <person name="Saygin H."/>
        </authorList>
    </citation>
    <scope>NUCLEOTIDE SEQUENCE [LARGE SCALE GENOMIC DNA]</scope>
    <source>
        <strain evidence="2 3">KC712</strain>
    </source>
</reference>
<dbReference type="RefSeq" id="WP_132510895.1">
    <property type="nucleotide sequence ID" value="NZ_SMKP01000061.1"/>
</dbReference>
<dbReference type="PROSITE" id="PS51257">
    <property type="entry name" value="PROKAR_LIPOPROTEIN"/>
    <property type="match status" value="1"/>
</dbReference>
<dbReference type="EMBL" id="SMKP01000061">
    <property type="protein sequence ID" value="TDD19161.1"/>
    <property type="molecule type" value="Genomic_DNA"/>
</dbReference>
<accession>A0A4R4WKY3</accession>
<sequence>MHRDAVTTTVLLGSCADPGAACRELATAMLARRTPMPAHERADLETLLDACRPAALSWLPETIPVKETRAVVLAHALRKEAGELLPRHAGTATDVLRVLHTLMGGDPGLRIRPERRTSLPRAVRRAVLACLDGMPYLLEDLLRHRERWKHMAEVLHPHEQHARFPGAALAFAALRGTRLDPGTAFGRALLERAAGHPELEVRDGRVRAKTFASRVETALADGRHADAVTLLAHRPGELLRRLSRLLRVTYADGGGAAADGARAAETPLKTLEGAVRRVTPGVLSPRSARSGPRGWPTWSRPHPSVRRAQRSSAWPVAAPSPSPAPSGSGSSCTGRSRRAPGWTWTCRWRCSSRTGASRACATTRACASARAWCTRAT</sequence>
<organism evidence="2 3">
    <name type="scientific">Nonomuraea diastatica</name>
    <dbReference type="NCBI Taxonomy" id="1848329"/>
    <lineage>
        <taxon>Bacteria</taxon>
        <taxon>Bacillati</taxon>
        <taxon>Actinomycetota</taxon>
        <taxon>Actinomycetes</taxon>
        <taxon>Streptosporangiales</taxon>
        <taxon>Streptosporangiaceae</taxon>
        <taxon>Nonomuraea</taxon>
    </lineage>
</organism>
<name>A0A4R4WKY3_9ACTN</name>
<feature type="region of interest" description="Disordered" evidence="1">
    <location>
        <begin position="276"/>
        <end position="339"/>
    </location>
</feature>
<proteinExistence type="predicted"/>
<dbReference type="Proteomes" id="UP000294543">
    <property type="component" value="Unassembled WGS sequence"/>
</dbReference>
<evidence type="ECO:0000256" key="1">
    <source>
        <dbReference type="SAM" id="MobiDB-lite"/>
    </source>
</evidence>
<dbReference type="AlphaFoldDB" id="A0A4R4WKY3"/>
<comment type="caution">
    <text evidence="2">The sequence shown here is derived from an EMBL/GenBank/DDBJ whole genome shotgun (WGS) entry which is preliminary data.</text>
</comment>
<protein>
    <submittedName>
        <fullName evidence="2">Uncharacterized protein</fullName>
    </submittedName>
</protein>
<dbReference type="OrthoDB" id="415622at2"/>
<gene>
    <name evidence="2" type="ORF">E1294_21755</name>
</gene>